<protein>
    <submittedName>
        <fullName evidence="7">Polyamine ABC transporter protein</fullName>
    </submittedName>
</protein>
<feature type="signal peptide" evidence="6">
    <location>
        <begin position="1"/>
        <end position="20"/>
    </location>
</feature>
<evidence type="ECO:0000313" key="8">
    <source>
        <dbReference type="Proteomes" id="UP000000653"/>
    </source>
</evidence>
<dbReference type="PIRSF" id="PIRSF019574">
    <property type="entry name" value="Periplasmic_polyamine_BP"/>
    <property type="match status" value="1"/>
</dbReference>
<evidence type="ECO:0000256" key="2">
    <source>
        <dbReference type="ARBA" id="ARBA00022448"/>
    </source>
</evidence>
<sequence length="354" mass="39275">MMKKLLLVATLMAGAAQATAAEKLYLFNWNDYIAEDTVKRFEQQCGCELVQEFYSGTEEMMAKLAAGASGYDVIIPTQNAVEALIRKGDLLELDKSRLANLSNEAAGYLDKDFDKGNRYSLPYAFTTTLVGYNKTELDKLGIDPADWSVIFDPAVLEKIKGRVTVMDDPQELFGAALKYLGHSANDTDPQHWKEAQALILAAKPYWAAFNSSSYIKELTLGNIWVAHGYSSDMYQARADAEAAGRAFKVDFALPRQGAVLAIDNMVIHKGSKNPDLAYRFIDFMLDGRNASELTNQIGTGTPNAAALPFIRPEIKTLAALFPDATTQARLEPLKDLNSRQRRALNKLWTEIKLR</sequence>
<reference evidence="7 8" key="1">
    <citation type="journal article" date="2006" name="Genome Biol.">
        <title>Genomic analysis reveals that Pseudomonas aeruginosa virulence is combinatorial.</title>
        <authorList>
            <person name="Lee D.G."/>
            <person name="Urbach J.M."/>
            <person name="Wu G."/>
            <person name="Liberati N.T."/>
            <person name="Feinbaum R.L."/>
            <person name="Miyata S."/>
            <person name="Diggins L.T."/>
            <person name="He J."/>
            <person name="Saucier M."/>
            <person name="Deziel E."/>
            <person name="Friedman L."/>
            <person name="Li L."/>
            <person name="Grills G."/>
            <person name="Montgomery K."/>
            <person name="Kucherlapati R."/>
            <person name="Rahme L.G."/>
            <person name="Ausubel F.M."/>
        </authorList>
    </citation>
    <scope>NUCLEOTIDE SEQUENCE [LARGE SCALE GENOMIC DNA]</scope>
    <source>
        <strain evidence="7 8">UCBPP-PA14</strain>
    </source>
</reference>
<name>A0A0H2ZEN8_PSEAB</name>
<dbReference type="PANTHER" id="PTHR30222">
    <property type="entry name" value="SPERMIDINE/PUTRESCINE-BINDING PERIPLASMIC PROTEIN"/>
    <property type="match status" value="1"/>
</dbReference>
<dbReference type="GO" id="GO:0015846">
    <property type="term" value="P:polyamine transport"/>
    <property type="evidence" value="ECO:0007669"/>
    <property type="project" value="InterPro"/>
</dbReference>
<gene>
    <name evidence="7" type="primary">potD</name>
    <name evidence="7" type="ordered locus">PA14_17610</name>
</gene>
<organism evidence="7 8">
    <name type="scientific">Pseudomonas aeruginosa (strain UCBPP-PA14)</name>
    <dbReference type="NCBI Taxonomy" id="208963"/>
    <lineage>
        <taxon>Bacteria</taxon>
        <taxon>Pseudomonadati</taxon>
        <taxon>Pseudomonadota</taxon>
        <taxon>Gammaproteobacteria</taxon>
        <taxon>Pseudomonadales</taxon>
        <taxon>Pseudomonadaceae</taxon>
        <taxon>Pseudomonas</taxon>
    </lineage>
</organism>
<evidence type="ECO:0000256" key="1">
    <source>
        <dbReference type="ARBA" id="ARBA00004418"/>
    </source>
</evidence>
<dbReference type="BioCyc" id="PAER208963:G1G74-1452-MONOMER"/>
<feature type="binding site" evidence="5">
    <location>
        <begin position="168"/>
        <end position="171"/>
    </location>
    <ligand>
        <name>spermidine</name>
        <dbReference type="ChEBI" id="CHEBI:57834"/>
    </ligand>
</feature>
<dbReference type="Pfam" id="PF13416">
    <property type="entry name" value="SBP_bac_8"/>
    <property type="match status" value="1"/>
</dbReference>
<dbReference type="HOGENOM" id="CLU_026974_1_4_6"/>
<accession>A0A0H2ZEN8</accession>
<comment type="subcellular location">
    <subcellularLocation>
        <location evidence="1">Periplasm</location>
    </subcellularLocation>
</comment>
<dbReference type="CDD" id="cd13590">
    <property type="entry name" value="PBP2_PotD_PotF_like"/>
    <property type="match status" value="1"/>
</dbReference>
<evidence type="ECO:0000256" key="6">
    <source>
        <dbReference type="SAM" id="SignalP"/>
    </source>
</evidence>
<dbReference type="EMBL" id="CP000438">
    <property type="protein sequence ID" value="ABJ12843.1"/>
    <property type="molecule type" value="Genomic_DNA"/>
</dbReference>
<dbReference type="KEGG" id="pau:PA14_17610"/>
<keyword evidence="4" id="KW-0574">Periplasm</keyword>
<dbReference type="GO" id="GO:0019808">
    <property type="term" value="F:polyamine binding"/>
    <property type="evidence" value="ECO:0007669"/>
    <property type="project" value="InterPro"/>
</dbReference>
<feature type="chain" id="PRO_5030007699" evidence="6">
    <location>
        <begin position="21"/>
        <end position="354"/>
    </location>
</feature>
<dbReference type="AlphaFoldDB" id="A0A0H2ZEN8"/>
<dbReference type="Proteomes" id="UP000000653">
    <property type="component" value="Chromosome"/>
</dbReference>
<dbReference type="SUPFAM" id="SSF53850">
    <property type="entry name" value="Periplasmic binding protein-like II"/>
    <property type="match status" value="1"/>
</dbReference>
<evidence type="ECO:0000256" key="4">
    <source>
        <dbReference type="ARBA" id="ARBA00022764"/>
    </source>
</evidence>
<keyword evidence="3 6" id="KW-0732">Signal</keyword>
<dbReference type="InterPro" id="IPR006059">
    <property type="entry name" value="SBP"/>
</dbReference>
<evidence type="ECO:0000313" key="7">
    <source>
        <dbReference type="EMBL" id="ABJ12843.1"/>
    </source>
</evidence>
<dbReference type="Gene3D" id="3.40.190.10">
    <property type="entry name" value="Periplasmic binding protein-like II"/>
    <property type="match status" value="2"/>
</dbReference>
<dbReference type="RefSeq" id="WP_003138038.1">
    <property type="nucleotide sequence ID" value="NC_008463.1"/>
</dbReference>
<dbReference type="GO" id="GO:0042597">
    <property type="term" value="C:periplasmic space"/>
    <property type="evidence" value="ECO:0007669"/>
    <property type="project" value="UniProtKB-SubCell"/>
</dbReference>
<evidence type="ECO:0000256" key="5">
    <source>
        <dbReference type="PIRSR" id="PIRSR019574-1"/>
    </source>
</evidence>
<dbReference type="InterPro" id="IPR001188">
    <property type="entry name" value="Sperm_putr-bd"/>
</dbReference>
<dbReference type="PANTHER" id="PTHR30222:SF17">
    <property type="entry name" value="SPERMIDINE_PUTRESCINE-BINDING PERIPLASMIC PROTEIN"/>
    <property type="match status" value="1"/>
</dbReference>
<keyword evidence="2" id="KW-0813">Transport</keyword>
<dbReference type="PRINTS" id="PR00909">
    <property type="entry name" value="SPERMDNBNDNG"/>
</dbReference>
<proteinExistence type="predicted"/>
<evidence type="ECO:0000256" key="3">
    <source>
        <dbReference type="ARBA" id="ARBA00022729"/>
    </source>
</evidence>